<comment type="caution">
    <text evidence="3">The sequence shown here is derived from an EMBL/GenBank/DDBJ whole genome shotgun (WGS) entry which is preliminary data.</text>
</comment>
<evidence type="ECO:0000313" key="3">
    <source>
        <dbReference type="EMBL" id="KAG5589930.1"/>
    </source>
</evidence>
<dbReference type="EMBL" id="JACXVP010000008">
    <property type="protein sequence ID" value="KAG5589930.1"/>
    <property type="molecule type" value="Genomic_DNA"/>
</dbReference>
<organism evidence="3 4">
    <name type="scientific">Solanum commersonii</name>
    <name type="common">Commerson's wild potato</name>
    <name type="synonym">Commerson's nightshade</name>
    <dbReference type="NCBI Taxonomy" id="4109"/>
    <lineage>
        <taxon>Eukaryota</taxon>
        <taxon>Viridiplantae</taxon>
        <taxon>Streptophyta</taxon>
        <taxon>Embryophyta</taxon>
        <taxon>Tracheophyta</taxon>
        <taxon>Spermatophyta</taxon>
        <taxon>Magnoliopsida</taxon>
        <taxon>eudicotyledons</taxon>
        <taxon>Gunneridae</taxon>
        <taxon>Pentapetalae</taxon>
        <taxon>asterids</taxon>
        <taxon>lamiids</taxon>
        <taxon>Solanales</taxon>
        <taxon>Solanaceae</taxon>
        <taxon>Solanoideae</taxon>
        <taxon>Solaneae</taxon>
        <taxon>Solanum</taxon>
    </lineage>
</organism>
<dbReference type="AlphaFoldDB" id="A0A9J5XQ64"/>
<sequence length="206" mass="23411">MDATISGSRNGLTPILLWYSLSSKGKIGIQQDVMRCLNNARYMRDRLQQANISVMLNELSTIVVLERPHDHEFTRHWQLSCVRDIIPVVVMPSITRETLDDFFIDLVQKRKMWHQDGSVKPPCVADDIGAQNCACALHNEDKAPTAGIRTHSQRKNDLGSPILEEGRRGNMMPPLVSIENLLARRGHTREWARVTGSIFWVCSHSR</sequence>
<keyword evidence="4" id="KW-1185">Reference proteome</keyword>
<accession>A0A9J5XQ64</accession>
<dbReference type="InterPro" id="IPR015424">
    <property type="entry name" value="PyrdxlP-dep_Trfase"/>
</dbReference>
<dbReference type="InterPro" id="IPR051151">
    <property type="entry name" value="Group_II_Decarboxylase"/>
</dbReference>
<dbReference type="Proteomes" id="UP000824120">
    <property type="component" value="Chromosome 8"/>
</dbReference>
<gene>
    <name evidence="3" type="ORF">H5410_040444</name>
</gene>
<dbReference type="OrthoDB" id="2161780at2759"/>
<evidence type="ECO:0000256" key="1">
    <source>
        <dbReference type="ARBA" id="ARBA00009533"/>
    </source>
</evidence>
<comment type="similarity">
    <text evidence="1">Belongs to the group II decarboxylase family.</text>
</comment>
<evidence type="ECO:0000256" key="2">
    <source>
        <dbReference type="ARBA" id="ARBA00022793"/>
    </source>
</evidence>
<keyword evidence="2" id="KW-0456">Lyase</keyword>
<dbReference type="GO" id="GO:0016831">
    <property type="term" value="F:carboxy-lyase activity"/>
    <property type="evidence" value="ECO:0007669"/>
    <property type="project" value="UniProtKB-KW"/>
</dbReference>
<reference evidence="3 4" key="1">
    <citation type="submission" date="2020-09" db="EMBL/GenBank/DDBJ databases">
        <title>De no assembly of potato wild relative species, Solanum commersonii.</title>
        <authorList>
            <person name="Cho K."/>
        </authorList>
    </citation>
    <scope>NUCLEOTIDE SEQUENCE [LARGE SCALE GENOMIC DNA]</scope>
    <source>
        <strain evidence="3">LZ3.2</strain>
        <tissue evidence="3">Leaf</tissue>
    </source>
</reference>
<evidence type="ECO:0000313" key="4">
    <source>
        <dbReference type="Proteomes" id="UP000824120"/>
    </source>
</evidence>
<name>A0A9J5XQ64_SOLCO</name>
<dbReference type="Gene3D" id="3.90.1150.10">
    <property type="entry name" value="Aspartate Aminotransferase, domain 1"/>
    <property type="match status" value="1"/>
</dbReference>
<keyword evidence="2" id="KW-0210">Decarboxylase</keyword>
<protein>
    <submittedName>
        <fullName evidence="3">Uncharacterized protein</fullName>
    </submittedName>
</protein>
<proteinExistence type="inferred from homology"/>
<dbReference type="PANTHER" id="PTHR46101">
    <property type="match status" value="1"/>
</dbReference>
<dbReference type="PANTHER" id="PTHR46101:SF12">
    <property type="entry name" value="AROMATIC AMINO ACID DECARBOXYLASE 1A"/>
    <property type="match status" value="1"/>
</dbReference>
<dbReference type="SUPFAM" id="SSF53383">
    <property type="entry name" value="PLP-dependent transferases"/>
    <property type="match status" value="1"/>
</dbReference>
<dbReference type="InterPro" id="IPR015422">
    <property type="entry name" value="PyrdxlP-dep_Trfase_small"/>
</dbReference>